<comment type="subcellular location">
    <subcellularLocation>
        <location evidence="1">Nucleus</location>
    </subcellularLocation>
</comment>
<evidence type="ECO:0000259" key="4">
    <source>
        <dbReference type="Pfam" id="PF13358"/>
    </source>
</evidence>
<evidence type="ECO:0000256" key="1">
    <source>
        <dbReference type="ARBA" id="ARBA00004123"/>
    </source>
</evidence>
<protein>
    <recommendedName>
        <fullName evidence="7">Tc1-like transposase DDE domain-containing protein</fullName>
    </recommendedName>
</protein>
<keyword evidence="6" id="KW-1185">Reference proteome</keyword>
<dbReference type="GO" id="GO:0005634">
    <property type="term" value="C:nucleus"/>
    <property type="evidence" value="ECO:0007669"/>
    <property type="project" value="UniProtKB-SubCell"/>
</dbReference>
<evidence type="ECO:0000313" key="5">
    <source>
        <dbReference type="EnsemblMetazoa" id="tetur44g00311.1"/>
    </source>
</evidence>
<dbReference type="GO" id="GO:0015074">
    <property type="term" value="P:DNA integration"/>
    <property type="evidence" value="ECO:0007669"/>
    <property type="project" value="InterPro"/>
</dbReference>
<dbReference type="Pfam" id="PF01498">
    <property type="entry name" value="HTH_Tnp_Tc3_2"/>
    <property type="match status" value="1"/>
</dbReference>
<proteinExistence type="predicted"/>
<dbReference type="GO" id="GO:0003677">
    <property type="term" value="F:DNA binding"/>
    <property type="evidence" value="ECO:0007669"/>
    <property type="project" value="InterPro"/>
</dbReference>
<feature type="domain" description="Tc1-like transposase DDE" evidence="4">
    <location>
        <begin position="147"/>
        <end position="289"/>
    </location>
</feature>
<reference evidence="6" key="1">
    <citation type="submission" date="2011-08" db="EMBL/GenBank/DDBJ databases">
        <authorList>
            <person name="Rombauts S."/>
        </authorList>
    </citation>
    <scope>NUCLEOTIDE SEQUENCE</scope>
    <source>
        <strain evidence="6">London</strain>
    </source>
</reference>
<dbReference type="GO" id="GO:0006313">
    <property type="term" value="P:DNA transposition"/>
    <property type="evidence" value="ECO:0007669"/>
    <property type="project" value="InterPro"/>
</dbReference>
<dbReference type="PANTHER" id="PTHR47326:SF1">
    <property type="entry name" value="HTH PSQ-TYPE DOMAIN-CONTAINING PROTEIN"/>
    <property type="match status" value="1"/>
</dbReference>
<dbReference type="InterPro" id="IPR002492">
    <property type="entry name" value="Transposase_Tc1-like"/>
</dbReference>
<feature type="region of interest" description="Disordered" evidence="2">
    <location>
        <begin position="45"/>
        <end position="69"/>
    </location>
</feature>
<organism evidence="5 6">
    <name type="scientific">Tetranychus urticae</name>
    <name type="common">Two-spotted spider mite</name>
    <dbReference type="NCBI Taxonomy" id="32264"/>
    <lineage>
        <taxon>Eukaryota</taxon>
        <taxon>Metazoa</taxon>
        <taxon>Ecdysozoa</taxon>
        <taxon>Arthropoda</taxon>
        <taxon>Chelicerata</taxon>
        <taxon>Arachnida</taxon>
        <taxon>Acari</taxon>
        <taxon>Acariformes</taxon>
        <taxon>Trombidiformes</taxon>
        <taxon>Prostigmata</taxon>
        <taxon>Eleutherengona</taxon>
        <taxon>Raphignathae</taxon>
        <taxon>Tetranychoidea</taxon>
        <taxon>Tetranychidae</taxon>
        <taxon>Tetranychus</taxon>
    </lineage>
</organism>
<dbReference type="STRING" id="32264.A0A158P5K8"/>
<dbReference type="EMBL" id="CAEY01001236">
    <property type="status" value="NOT_ANNOTATED_CDS"/>
    <property type="molecule type" value="Genomic_DNA"/>
</dbReference>
<feature type="compositionally biased region" description="Basic residues" evidence="2">
    <location>
        <begin position="45"/>
        <end position="56"/>
    </location>
</feature>
<accession>A0A158P5K8</accession>
<evidence type="ECO:0000313" key="6">
    <source>
        <dbReference type="Proteomes" id="UP000015104"/>
    </source>
</evidence>
<sequence length="328" mass="37608">MYPSSENERKRNEVCFVLKNITNNIKNCANLTNVSPRTVLRVKKRLKSGQSIKRKPGSGQSPTLNSTDRRRLGRIVQNCPVLSNEQIANRLSELGAAKVSRFTIGRELKKLKIQRFKPRYKPFLSASHINRRIEFCKENSARDWSKVVFSDEASFQLNSNSCLLLGKTRPTYQRSKYCQKIMVWGCISARGHSALKICRRSIDSKEYIETIGNFLVGTMDALYPDGYTFQQDNAPCHVSKMTKNFFLTSDITVMSWPANSPDLNPIENVWGYMKKHLSKIKIKSIDELIGHVERLWDNLTHDYLTSLTESMPRRINLCLQANGGHIPY</sequence>
<evidence type="ECO:0000259" key="3">
    <source>
        <dbReference type="Pfam" id="PF01498"/>
    </source>
</evidence>
<dbReference type="Pfam" id="PF13358">
    <property type="entry name" value="DDE_3"/>
    <property type="match status" value="1"/>
</dbReference>
<feature type="domain" description="Transposase Tc1-like" evidence="3">
    <location>
        <begin position="69"/>
        <end position="139"/>
    </location>
</feature>
<dbReference type="InterPro" id="IPR047655">
    <property type="entry name" value="Transpos_IS630-like"/>
</dbReference>
<evidence type="ECO:0008006" key="7">
    <source>
        <dbReference type="Google" id="ProtNLM"/>
    </source>
</evidence>
<dbReference type="InterPro" id="IPR036397">
    <property type="entry name" value="RNaseH_sf"/>
</dbReference>
<dbReference type="EnsemblMetazoa" id="tetur44g00311.1">
    <property type="protein sequence ID" value="tetur44g00311.1"/>
    <property type="gene ID" value="tetur44g00311"/>
</dbReference>
<dbReference type="InterPro" id="IPR009057">
    <property type="entry name" value="Homeodomain-like_sf"/>
</dbReference>
<dbReference type="SUPFAM" id="SSF46689">
    <property type="entry name" value="Homeodomain-like"/>
    <property type="match status" value="1"/>
</dbReference>
<dbReference type="AlphaFoldDB" id="A0A158P5K8"/>
<reference evidence="5" key="2">
    <citation type="submission" date="2016-04" db="UniProtKB">
        <authorList>
            <consortium name="EnsemblMetazoa"/>
        </authorList>
    </citation>
    <scope>IDENTIFICATION</scope>
</reference>
<dbReference type="InterPro" id="IPR038717">
    <property type="entry name" value="Tc1-like_DDE_dom"/>
</dbReference>
<dbReference type="eggNOG" id="ENOG502RUIF">
    <property type="taxonomic scope" value="Eukaryota"/>
</dbReference>
<dbReference type="Proteomes" id="UP000015104">
    <property type="component" value="Unassembled WGS sequence"/>
</dbReference>
<evidence type="ECO:0000256" key="2">
    <source>
        <dbReference type="SAM" id="MobiDB-lite"/>
    </source>
</evidence>
<name>A0A158P5K8_TETUR</name>
<dbReference type="Gene3D" id="3.30.420.10">
    <property type="entry name" value="Ribonuclease H-like superfamily/Ribonuclease H"/>
    <property type="match status" value="1"/>
</dbReference>
<dbReference type="NCBIfam" id="NF033545">
    <property type="entry name" value="transpos_IS630"/>
    <property type="match status" value="1"/>
</dbReference>
<dbReference type="PANTHER" id="PTHR47326">
    <property type="entry name" value="TRANSPOSABLE ELEMENT TC3 TRANSPOSASE-LIKE PROTEIN"/>
    <property type="match status" value="1"/>
</dbReference>